<dbReference type="Proteomes" id="UP000749559">
    <property type="component" value="Unassembled WGS sequence"/>
</dbReference>
<proteinExistence type="predicted"/>
<comment type="caution">
    <text evidence="4">The sequence shown here is derived from an EMBL/GenBank/DDBJ whole genome shotgun (WGS) entry which is preliminary data.</text>
</comment>
<accession>A0A8J1XSG4</accession>
<feature type="compositionally biased region" description="Basic and acidic residues" evidence="3">
    <location>
        <begin position="1"/>
        <end position="19"/>
    </location>
</feature>
<keyword evidence="1 2" id="KW-0175">Coiled coil</keyword>
<evidence type="ECO:0000256" key="3">
    <source>
        <dbReference type="SAM" id="MobiDB-lite"/>
    </source>
</evidence>
<gene>
    <name evidence="4" type="ORF">OFUS_LOCUS14927</name>
</gene>
<keyword evidence="5" id="KW-1185">Reference proteome</keyword>
<sequence>MSSGRNPKDLRSMVEHSHDGVSTMEGNLSKLRSLSKEDKSEMGLLRSRIDEQSQLIMILKQRADEHLLKAKTLEKCNIELEAFRENAQHQLDQEFRKFNMLNDRFDDLASNHQELIKFKDEYKKQNEFLRQENARLIDENSRLFSDAINDRDNKIKELEKKISHSTEQFTHMEAKNKYLEQQLKQGEDQFKVSEQKLKNEIKTLLSKLQESEERLKGANAKLKSNAELQQNADVESQSQHAKLKKEKDELLELAMQRGKLIQEKQTENKILQKQIESMEKQVQDMEAKFEKEAAMVNANMQVRKLRQDYEIANHKYSEQSKEFEAYKKHTQNLLQKEKDLNAKLRHLVG</sequence>
<evidence type="ECO:0000313" key="4">
    <source>
        <dbReference type="EMBL" id="CAH1789596.1"/>
    </source>
</evidence>
<protein>
    <submittedName>
        <fullName evidence="4">Uncharacterized protein</fullName>
    </submittedName>
</protein>
<dbReference type="AlphaFoldDB" id="A0A8J1XSG4"/>
<evidence type="ECO:0000313" key="5">
    <source>
        <dbReference type="Proteomes" id="UP000749559"/>
    </source>
</evidence>
<organism evidence="4 5">
    <name type="scientific">Owenia fusiformis</name>
    <name type="common">Polychaete worm</name>
    <dbReference type="NCBI Taxonomy" id="6347"/>
    <lineage>
        <taxon>Eukaryota</taxon>
        <taxon>Metazoa</taxon>
        <taxon>Spiralia</taxon>
        <taxon>Lophotrochozoa</taxon>
        <taxon>Annelida</taxon>
        <taxon>Polychaeta</taxon>
        <taxon>Sedentaria</taxon>
        <taxon>Canalipalpata</taxon>
        <taxon>Sabellida</taxon>
        <taxon>Oweniida</taxon>
        <taxon>Oweniidae</taxon>
        <taxon>Owenia</taxon>
    </lineage>
</organism>
<dbReference type="PANTHER" id="PTHR34768:SF2">
    <property type="entry name" value="COILED-COIL DOMAIN CONTAINING 89"/>
    <property type="match status" value="1"/>
</dbReference>
<evidence type="ECO:0000256" key="2">
    <source>
        <dbReference type="SAM" id="Coils"/>
    </source>
</evidence>
<evidence type="ECO:0000256" key="1">
    <source>
        <dbReference type="ARBA" id="ARBA00023054"/>
    </source>
</evidence>
<feature type="coiled-coil region" evidence="2">
    <location>
        <begin position="73"/>
        <end position="322"/>
    </location>
</feature>
<feature type="region of interest" description="Disordered" evidence="3">
    <location>
        <begin position="1"/>
        <end position="40"/>
    </location>
</feature>
<dbReference type="PANTHER" id="PTHR34768">
    <property type="entry name" value="COILED-COIL DOMAIN-CONTAINING PROTEIN 89"/>
    <property type="match status" value="1"/>
</dbReference>
<name>A0A8J1XSG4_OWEFU</name>
<dbReference type="OrthoDB" id="10020070at2759"/>
<dbReference type="InterPro" id="IPR043450">
    <property type="entry name" value="CCDC89-like"/>
</dbReference>
<dbReference type="EMBL" id="CAIIXF020000007">
    <property type="protein sequence ID" value="CAH1789596.1"/>
    <property type="molecule type" value="Genomic_DNA"/>
</dbReference>
<reference evidence="4" key="1">
    <citation type="submission" date="2022-03" db="EMBL/GenBank/DDBJ databases">
        <authorList>
            <person name="Martin C."/>
        </authorList>
    </citation>
    <scope>NUCLEOTIDE SEQUENCE</scope>
</reference>